<feature type="repeat" description="WD" evidence="1">
    <location>
        <begin position="43"/>
        <end position="68"/>
    </location>
</feature>
<keyword evidence="3" id="KW-1185">Reference proteome</keyword>
<dbReference type="AlphaFoldDB" id="W6PTD7"/>
<evidence type="ECO:0000313" key="2">
    <source>
        <dbReference type="EMBL" id="CDM27145.1"/>
    </source>
</evidence>
<organism evidence="2 3">
    <name type="scientific">Penicillium roqueforti (strain FM164)</name>
    <dbReference type="NCBI Taxonomy" id="1365484"/>
    <lineage>
        <taxon>Eukaryota</taxon>
        <taxon>Fungi</taxon>
        <taxon>Dikarya</taxon>
        <taxon>Ascomycota</taxon>
        <taxon>Pezizomycotina</taxon>
        <taxon>Eurotiomycetes</taxon>
        <taxon>Eurotiomycetidae</taxon>
        <taxon>Eurotiales</taxon>
        <taxon>Aspergillaceae</taxon>
        <taxon>Penicillium</taxon>
    </lineage>
</organism>
<dbReference type="Gene3D" id="2.130.10.10">
    <property type="entry name" value="YVTN repeat-like/Quinoprotein amine dehydrogenase"/>
    <property type="match status" value="1"/>
</dbReference>
<dbReference type="InterPro" id="IPR036322">
    <property type="entry name" value="WD40_repeat_dom_sf"/>
</dbReference>
<dbReference type="EMBL" id="HG792015">
    <property type="protein sequence ID" value="CDM27145.1"/>
    <property type="molecule type" value="Genomic_DNA"/>
</dbReference>
<proteinExistence type="predicted"/>
<gene>
    <name evidence="2" type="ORF">PROQFM164_S01g000954</name>
</gene>
<dbReference type="InterPro" id="IPR001680">
    <property type="entry name" value="WD40_rpt"/>
</dbReference>
<evidence type="ECO:0000313" key="3">
    <source>
        <dbReference type="Proteomes" id="UP000030686"/>
    </source>
</evidence>
<dbReference type="OrthoDB" id="4336147at2759"/>
<name>W6PTD7_PENRF</name>
<reference evidence="2" key="1">
    <citation type="journal article" date="2014" name="Nat. Commun.">
        <title>Multiple recent horizontal transfers of a large genomic region in cheese making fungi.</title>
        <authorList>
            <person name="Cheeseman K."/>
            <person name="Ropars J."/>
            <person name="Renault P."/>
            <person name="Dupont J."/>
            <person name="Gouzy J."/>
            <person name="Branca A."/>
            <person name="Abraham A.L."/>
            <person name="Ceppi M."/>
            <person name="Conseiller E."/>
            <person name="Debuchy R."/>
            <person name="Malagnac F."/>
            <person name="Goarin A."/>
            <person name="Silar P."/>
            <person name="Lacoste S."/>
            <person name="Sallet E."/>
            <person name="Bensimon A."/>
            <person name="Giraud T."/>
            <person name="Brygoo Y."/>
        </authorList>
    </citation>
    <scope>NUCLEOTIDE SEQUENCE [LARGE SCALE GENOMIC DNA]</scope>
    <source>
        <strain evidence="2">FM164</strain>
    </source>
</reference>
<keyword evidence="1" id="KW-0853">WD repeat</keyword>
<protein>
    <submittedName>
        <fullName evidence="2">WD40/YVTN repeat-like-containing domain</fullName>
    </submittedName>
</protein>
<dbReference type="SUPFAM" id="SSF50978">
    <property type="entry name" value="WD40 repeat-like"/>
    <property type="match status" value="1"/>
</dbReference>
<dbReference type="Proteomes" id="UP000030686">
    <property type="component" value="Unassembled WGS sequence"/>
</dbReference>
<dbReference type="InterPro" id="IPR015943">
    <property type="entry name" value="WD40/YVTN_repeat-like_dom_sf"/>
</dbReference>
<accession>W6PTD7</accession>
<sequence>MSDVAPQTSFDTISCVKVEKNTIIAGTQDWYHLCAVLCLKLHGNYLVSGGHDGVARVWKIETGQCKDVLRSHERMRMQLSLLAHIGPTAQNQRSGGGCETLKNLQVF</sequence>
<dbReference type="PROSITE" id="PS50082">
    <property type="entry name" value="WD_REPEATS_2"/>
    <property type="match status" value="1"/>
</dbReference>
<evidence type="ECO:0000256" key="1">
    <source>
        <dbReference type="PROSITE-ProRule" id="PRU00221"/>
    </source>
</evidence>